<evidence type="ECO:0000313" key="1">
    <source>
        <dbReference type="EMBL" id="SVC65888.1"/>
    </source>
</evidence>
<name>A0A382NZG5_9ZZZZ</name>
<organism evidence="1">
    <name type="scientific">marine metagenome</name>
    <dbReference type="NCBI Taxonomy" id="408172"/>
    <lineage>
        <taxon>unclassified sequences</taxon>
        <taxon>metagenomes</taxon>
        <taxon>ecological metagenomes</taxon>
    </lineage>
</organism>
<sequence>MQMLRSGVARGCCEEDQRINMAVAQTT</sequence>
<proteinExistence type="predicted"/>
<reference evidence="1" key="1">
    <citation type="submission" date="2018-05" db="EMBL/GenBank/DDBJ databases">
        <authorList>
            <person name="Lanie J.A."/>
            <person name="Ng W.-L."/>
            <person name="Kazmierczak K.M."/>
            <person name="Andrzejewski T.M."/>
            <person name="Davidsen T.M."/>
            <person name="Wayne K.J."/>
            <person name="Tettelin H."/>
            <person name="Glass J.I."/>
            <person name="Rusch D."/>
            <person name="Podicherti R."/>
            <person name="Tsui H.-C.T."/>
            <person name="Winkler M.E."/>
        </authorList>
    </citation>
    <scope>NUCLEOTIDE SEQUENCE</scope>
</reference>
<gene>
    <name evidence="1" type="ORF">METZ01_LOCUS318742</name>
</gene>
<dbReference type="AlphaFoldDB" id="A0A382NZG5"/>
<protein>
    <submittedName>
        <fullName evidence="1">Uncharacterized protein</fullName>
    </submittedName>
</protein>
<feature type="non-terminal residue" evidence="1">
    <location>
        <position position="27"/>
    </location>
</feature>
<dbReference type="EMBL" id="UINC01103473">
    <property type="protein sequence ID" value="SVC65888.1"/>
    <property type="molecule type" value="Genomic_DNA"/>
</dbReference>
<accession>A0A382NZG5</accession>